<feature type="transmembrane region" description="Helical" evidence="2">
    <location>
        <begin position="28"/>
        <end position="50"/>
    </location>
</feature>
<gene>
    <name evidence="3" type="ORF">FNH04_34775</name>
</gene>
<dbReference type="Proteomes" id="UP000326979">
    <property type="component" value="Unassembled WGS sequence"/>
</dbReference>
<feature type="compositionally biased region" description="Basic and acidic residues" evidence="1">
    <location>
        <begin position="1"/>
        <end position="10"/>
    </location>
</feature>
<keyword evidence="2" id="KW-1133">Transmembrane helix</keyword>
<evidence type="ECO:0000256" key="1">
    <source>
        <dbReference type="SAM" id="MobiDB-lite"/>
    </source>
</evidence>
<reference evidence="3 4" key="1">
    <citation type="submission" date="2019-07" db="EMBL/GenBank/DDBJ databases">
        <title>New species of Amycolatopsis and Streptomyces.</title>
        <authorList>
            <person name="Duangmal K."/>
            <person name="Teo W.F.A."/>
            <person name="Lipun K."/>
        </authorList>
    </citation>
    <scope>NUCLEOTIDE SEQUENCE [LARGE SCALE GENOMIC DNA]</scope>
    <source>
        <strain evidence="3 4">TISTR 2346</strain>
    </source>
</reference>
<keyword evidence="4" id="KW-1185">Reference proteome</keyword>
<accession>A0A5N8WBN8</accession>
<evidence type="ECO:0000313" key="4">
    <source>
        <dbReference type="Proteomes" id="UP000326979"/>
    </source>
</evidence>
<name>A0A5N8WBN8_9ACTN</name>
<proteinExistence type="predicted"/>
<dbReference type="RefSeq" id="WP_152789837.1">
    <property type="nucleotide sequence ID" value="NZ_BAABEQ010000040.1"/>
</dbReference>
<organism evidence="3 4">
    <name type="scientific">Streptomyces phyllanthi</name>
    <dbReference type="NCBI Taxonomy" id="1803180"/>
    <lineage>
        <taxon>Bacteria</taxon>
        <taxon>Bacillati</taxon>
        <taxon>Actinomycetota</taxon>
        <taxon>Actinomycetes</taxon>
        <taxon>Kitasatosporales</taxon>
        <taxon>Streptomycetaceae</taxon>
        <taxon>Streptomyces</taxon>
    </lineage>
</organism>
<evidence type="ECO:0000313" key="3">
    <source>
        <dbReference type="EMBL" id="MPY44887.1"/>
    </source>
</evidence>
<feature type="region of interest" description="Disordered" evidence="1">
    <location>
        <begin position="1"/>
        <end position="25"/>
    </location>
</feature>
<keyword evidence="2" id="KW-0812">Transmembrane</keyword>
<evidence type="ECO:0000256" key="2">
    <source>
        <dbReference type="SAM" id="Phobius"/>
    </source>
</evidence>
<dbReference type="OrthoDB" id="9984094at2"/>
<protein>
    <submittedName>
        <fullName evidence="3">Uncharacterized protein</fullName>
    </submittedName>
</protein>
<dbReference type="AlphaFoldDB" id="A0A5N8WBN8"/>
<sequence>MHESNTHAETPDFTENRTATNRRRRTKWALSAATVTLLGLQIAGAGSAFAGREDVWQDRIGTEAALARQCAADGGTQLTNIRTYDSTRVMADCKRKVK</sequence>
<dbReference type="EMBL" id="VJZE01000375">
    <property type="protein sequence ID" value="MPY44887.1"/>
    <property type="molecule type" value="Genomic_DNA"/>
</dbReference>
<comment type="caution">
    <text evidence="3">The sequence shown here is derived from an EMBL/GenBank/DDBJ whole genome shotgun (WGS) entry which is preliminary data.</text>
</comment>
<keyword evidence="2" id="KW-0472">Membrane</keyword>